<organism evidence="2 3">
    <name type="scientific">Ascaris lumbricoides</name>
    <name type="common">Giant roundworm</name>
    <dbReference type="NCBI Taxonomy" id="6252"/>
    <lineage>
        <taxon>Eukaryota</taxon>
        <taxon>Metazoa</taxon>
        <taxon>Ecdysozoa</taxon>
        <taxon>Nematoda</taxon>
        <taxon>Chromadorea</taxon>
        <taxon>Rhabditida</taxon>
        <taxon>Spirurina</taxon>
        <taxon>Ascaridomorpha</taxon>
        <taxon>Ascaridoidea</taxon>
        <taxon>Ascarididae</taxon>
        <taxon>Ascaris</taxon>
    </lineage>
</organism>
<feature type="compositionally biased region" description="Basic and acidic residues" evidence="1">
    <location>
        <begin position="11"/>
        <end position="27"/>
    </location>
</feature>
<keyword evidence="2" id="KW-1185">Reference proteome</keyword>
<dbReference type="Proteomes" id="UP000036681">
    <property type="component" value="Unplaced"/>
</dbReference>
<sequence length="121" mass="13477">MKRKVSHKQARREAAIRVDETHANEPKEIERVTRTVACEVHRKQAEKPMFASTNANKWTTVETIAGAAATQPAKDIERKQTPPTSVAHTNKPNTDFPCASRENKLAKHLRTLQPSASKTPA</sequence>
<feature type="region of interest" description="Disordered" evidence="1">
    <location>
        <begin position="69"/>
        <end position="99"/>
    </location>
</feature>
<name>A0A0M3ICB2_ASCLU</name>
<evidence type="ECO:0000313" key="3">
    <source>
        <dbReference type="WBParaSite" id="ALUE_0001550501-mRNA-1"/>
    </source>
</evidence>
<reference evidence="3" key="1">
    <citation type="submission" date="2017-02" db="UniProtKB">
        <authorList>
            <consortium name="WormBaseParasite"/>
        </authorList>
    </citation>
    <scope>IDENTIFICATION</scope>
</reference>
<dbReference type="AlphaFoldDB" id="A0A0M3ICB2"/>
<proteinExistence type="predicted"/>
<feature type="compositionally biased region" description="Polar residues" evidence="1">
    <location>
        <begin position="81"/>
        <end position="93"/>
    </location>
</feature>
<evidence type="ECO:0000313" key="2">
    <source>
        <dbReference type="Proteomes" id="UP000036681"/>
    </source>
</evidence>
<feature type="region of interest" description="Disordered" evidence="1">
    <location>
        <begin position="1"/>
        <end position="27"/>
    </location>
</feature>
<evidence type="ECO:0000256" key="1">
    <source>
        <dbReference type="SAM" id="MobiDB-lite"/>
    </source>
</evidence>
<protein>
    <submittedName>
        <fullName evidence="3">RVT_N domain-containing protein</fullName>
    </submittedName>
</protein>
<dbReference type="WBParaSite" id="ALUE_0001550501-mRNA-1">
    <property type="protein sequence ID" value="ALUE_0001550501-mRNA-1"/>
    <property type="gene ID" value="ALUE_0001550501"/>
</dbReference>
<feature type="compositionally biased region" description="Basic residues" evidence="1">
    <location>
        <begin position="1"/>
        <end position="10"/>
    </location>
</feature>
<accession>A0A0M3ICB2</accession>